<keyword evidence="4" id="KW-1185">Reference proteome</keyword>
<dbReference type="Proteomes" id="UP000790347">
    <property type="component" value="Unassembled WGS sequence"/>
</dbReference>
<feature type="compositionally biased region" description="Basic residues" evidence="1">
    <location>
        <begin position="420"/>
        <end position="429"/>
    </location>
</feature>
<feature type="transmembrane region" description="Helical" evidence="2">
    <location>
        <begin position="7"/>
        <end position="26"/>
    </location>
</feature>
<feature type="compositionally biased region" description="Basic residues" evidence="1">
    <location>
        <begin position="484"/>
        <end position="504"/>
    </location>
</feature>
<reference evidence="3" key="2">
    <citation type="journal article" date="2022" name="Res Sq">
        <title>Comparative Genomics Reveals Insights into the Divergent Evolution of Astigmatic Mites and Household Pest Adaptations.</title>
        <authorList>
            <person name="Xiong Q."/>
            <person name="Wan A.T.-Y."/>
            <person name="Liu X.-Y."/>
            <person name="Fung C.S.-H."/>
            <person name="Xiao X."/>
            <person name="Malainual N."/>
            <person name="Hou J."/>
            <person name="Wang L."/>
            <person name="Wang M."/>
            <person name="Yang K."/>
            <person name="Cui Y."/>
            <person name="Leung E."/>
            <person name="Nong W."/>
            <person name="Shin S.-K."/>
            <person name="Au S."/>
            <person name="Jeong K.Y."/>
            <person name="Chew F.T."/>
            <person name="Hui J."/>
            <person name="Leung T.F."/>
            <person name="Tungtrongchitr A."/>
            <person name="Zhong N."/>
            <person name="Liu Z."/>
            <person name="Tsui S."/>
        </authorList>
    </citation>
    <scope>NUCLEOTIDE SEQUENCE</scope>
    <source>
        <strain evidence="3">Derf</strain>
        <tissue evidence="3">Whole organism</tissue>
    </source>
</reference>
<evidence type="ECO:0000256" key="2">
    <source>
        <dbReference type="SAM" id="Phobius"/>
    </source>
</evidence>
<feature type="compositionally biased region" description="Low complexity" evidence="1">
    <location>
        <begin position="470"/>
        <end position="479"/>
    </location>
</feature>
<accession>A0A922L9N4</accession>
<evidence type="ECO:0000313" key="3">
    <source>
        <dbReference type="EMBL" id="KAH9528506.1"/>
    </source>
</evidence>
<protein>
    <submittedName>
        <fullName evidence="3">Uncharacterized protein</fullName>
    </submittedName>
</protein>
<organism evidence="3 4">
    <name type="scientific">Dermatophagoides farinae</name>
    <name type="common">American house dust mite</name>
    <dbReference type="NCBI Taxonomy" id="6954"/>
    <lineage>
        <taxon>Eukaryota</taxon>
        <taxon>Metazoa</taxon>
        <taxon>Ecdysozoa</taxon>
        <taxon>Arthropoda</taxon>
        <taxon>Chelicerata</taxon>
        <taxon>Arachnida</taxon>
        <taxon>Acari</taxon>
        <taxon>Acariformes</taxon>
        <taxon>Sarcoptiformes</taxon>
        <taxon>Astigmata</taxon>
        <taxon>Psoroptidia</taxon>
        <taxon>Analgoidea</taxon>
        <taxon>Pyroglyphidae</taxon>
        <taxon>Dermatophagoidinae</taxon>
        <taxon>Dermatophagoides</taxon>
    </lineage>
</organism>
<keyword evidence="2" id="KW-0812">Transmembrane</keyword>
<evidence type="ECO:0000313" key="4">
    <source>
        <dbReference type="Proteomes" id="UP000790347"/>
    </source>
</evidence>
<proteinExistence type="predicted"/>
<dbReference type="EMBL" id="ASGP02000001">
    <property type="protein sequence ID" value="KAH9528506.1"/>
    <property type="molecule type" value="Genomic_DNA"/>
</dbReference>
<sequence length="526" mass="62477">MCLKKCFILIVLFLFIPIIILNIGFFTEKKFYSCQSIKNSLQYSHLKTLIIYMDKKTTKDKNYQLHMIINDTAYIFTMEFRQCNQSSSSNHVVHHCRRLYLTSLLEPTVWFQQSKYHVEETMINFNQKSILECMFKPSDSLLVYRFRLNEISSLTIMRRKPSFPSSLQRKRYAINSNLPSMNSITTAYDLFHPPNDDRPDQGYLIFYLNEEILQKISARTLEWQEADVFSSIFDTDKPCMIFVDMNKITFEDFLNFLPQNNLHARRAKRDLRFIDYFIADFPTAANNNDRASSSSQLITELRMDNEQGSKAFCSGRIPYGFIHESLVHVWCVAESTVLIFPYGRLDQLNVPDPTVSITISIEQYINCPPDPLQLTTASGLLFYHQNYVWYFLIIYFITIFGCIFFMTQWQSNQDDEKFPHNHHHHHHHPNVVPKVLPKSHQQPQHPNRFHMKWFKIIINRISGNRIPFLRSQSSSSSLSPPKPHDHHHHHHDHNHRHHHHHQHQQKQQNYYHEKDGKKLKKLLHFK</sequence>
<feature type="transmembrane region" description="Helical" evidence="2">
    <location>
        <begin position="387"/>
        <end position="407"/>
    </location>
</feature>
<evidence type="ECO:0000256" key="1">
    <source>
        <dbReference type="SAM" id="MobiDB-lite"/>
    </source>
</evidence>
<reference evidence="3" key="1">
    <citation type="submission" date="2013-05" db="EMBL/GenBank/DDBJ databases">
        <authorList>
            <person name="Yim A.K.Y."/>
            <person name="Chan T.F."/>
            <person name="Ji K.M."/>
            <person name="Liu X.Y."/>
            <person name="Zhou J.W."/>
            <person name="Li R.Q."/>
            <person name="Yang K.Y."/>
            <person name="Li J."/>
            <person name="Li M."/>
            <person name="Law P.T.W."/>
            <person name="Wu Y.L."/>
            <person name="Cai Z.L."/>
            <person name="Qin H."/>
            <person name="Bao Y."/>
            <person name="Leung R.K.K."/>
            <person name="Ng P.K.S."/>
            <person name="Zou J."/>
            <person name="Zhong X.J."/>
            <person name="Ran P.X."/>
            <person name="Zhong N.S."/>
            <person name="Liu Z.G."/>
            <person name="Tsui S.K.W."/>
        </authorList>
    </citation>
    <scope>NUCLEOTIDE SEQUENCE</scope>
    <source>
        <strain evidence="3">Derf</strain>
        <tissue evidence="3">Whole organism</tissue>
    </source>
</reference>
<dbReference type="AlphaFoldDB" id="A0A922L9N4"/>
<comment type="caution">
    <text evidence="3">The sequence shown here is derived from an EMBL/GenBank/DDBJ whole genome shotgun (WGS) entry which is preliminary data.</text>
</comment>
<name>A0A922L9N4_DERFA</name>
<gene>
    <name evidence="3" type="ORF">DERF_002448</name>
</gene>
<feature type="region of interest" description="Disordered" evidence="1">
    <location>
        <begin position="416"/>
        <end position="444"/>
    </location>
</feature>
<keyword evidence="2" id="KW-1133">Transmembrane helix</keyword>
<keyword evidence="2" id="KW-0472">Membrane</keyword>
<feature type="region of interest" description="Disordered" evidence="1">
    <location>
        <begin position="470"/>
        <end position="512"/>
    </location>
</feature>